<sequence>MDFIHRTTSFRRKVARTLKSDERTNEYKQHAYRDSELDEYKYSERRLNNKSSFISTVASSKDSLTSLNAFFTSERESPTHCRDSENEESPESVDTISSLSDLTDSTRCDKSPPSSFPQDSNDSLSDISLMSYRHLQCSMSYKSQNSLKCTHEDVHDELSIREQAKETHIAPKLGVESDTQSKTTHESHIRTESSLSEATLAIHQARRELQRMVLTADDEDSDSESITFSESNNSNVVRVSEDDFRRFRNRLSQLEELCYEQTLKQKLMEESIQQQVELRTRNIVQAAEEQIAAYKRVRDVALESTSLRATQMSPSVKPHLSFFRKSFSEASTPSAFDKLLHPIRFRQQVDKRSSEKLLDDRVSESSKKSCEGTSVEGISGEVYSVLRVYDEHVAYQDAQLENAKELLIEAVQARSEAKQVACEAVELADDLDKRLQTVTQENLAMKEQIAFMKS</sequence>
<proteinExistence type="predicted"/>
<evidence type="ECO:0000313" key="3">
    <source>
        <dbReference type="EMBL" id="CCA21037.1"/>
    </source>
</evidence>
<evidence type="ECO:0000256" key="2">
    <source>
        <dbReference type="SAM" id="MobiDB-lite"/>
    </source>
</evidence>
<keyword evidence="1" id="KW-0175">Coiled coil</keyword>
<gene>
    <name evidence="3" type="primary">AlNc14C110G6355</name>
    <name evidence="3" type="ORF">ALNC14_071800</name>
</gene>
<feature type="compositionally biased region" description="Low complexity" evidence="2">
    <location>
        <begin position="92"/>
        <end position="103"/>
    </location>
</feature>
<organism evidence="3">
    <name type="scientific">Albugo laibachii Nc14</name>
    <dbReference type="NCBI Taxonomy" id="890382"/>
    <lineage>
        <taxon>Eukaryota</taxon>
        <taxon>Sar</taxon>
        <taxon>Stramenopiles</taxon>
        <taxon>Oomycota</taxon>
        <taxon>Peronosporomycetes</taxon>
        <taxon>Albuginales</taxon>
        <taxon>Albuginaceae</taxon>
        <taxon>Albugo</taxon>
    </lineage>
</organism>
<dbReference type="AlphaFoldDB" id="F0WIF5"/>
<reference evidence="3" key="1">
    <citation type="journal article" date="2011" name="PLoS Biol.">
        <title>Gene gain and loss during evolution of obligate parasitism in the white rust pathogen of Arabidopsis thaliana.</title>
        <authorList>
            <person name="Kemen E."/>
            <person name="Gardiner A."/>
            <person name="Schultz-Larsen T."/>
            <person name="Kemen A.C."/>
            <person name="Balmuth A.L."/>
            <person name="Robert-Seilaniantz A."/>
            <person name="Bailey K."/>
            <person name="Holub E."/>
            <person name="Studholme D.J."/>
            <person name="Maclean D."/>
            <person name="Jones J.D."/>
        </authorList>
    </citation>
    <scope>NUCLEOTIDE SEQUENCE</scope>
</reference>
<accession>F0WIF5</accession>
<dbReference type="EMBL" id="FR824155">
    <property type="protein sequence ID" value="CCA21037.1"/>
    <property type="molecule type" value="Genomic_DNA"/>
</dbReference>
<evidence type="ECO:0000256" key="1">
    <source>
        <dbReference type="SAM" id="Coils"/>
    </source>
</evidence>
<feature type="compositionally biased region" description="Basic and acidic residues" evidence="2">
    <location>
        <begin position="75"/>
        <end position="84"/>
    </location>
</feature>
<reference evidence="3" key="2">
    <citation type="submission" date="2011-02" db="EMBL/GenBank/DDBJ databases">
        <authorList>
            <person name="MacLean D."/>
        </authorList>
    </citation>
    <scope>NUCLEOTIDE SEQUENCE</scope>
</reference>
<name>F0WIF5_9STRA</name>
<protein>
    <submittedName>
        <fullName evidence="3">AlNc14C110G6355 protein</fullName>
    </submittedName>
</protein>
<feature type="coiled-coil region" evidence="1">
    <location>
        <begin position="400"/>
        <end position="448"/>
    </location>
</feature>
<feature type="compositionally biased region" description="Polar residues" evidence="2">
    <location>
        <begin position="112"/>
        <end position="123"/>
    </location>
</feature>
<dbReference type="HOGENOM" id="CLU_603285_0_0_1"/>
<feature type="region of interest" description="Disordered" evidence="2">
    <location>
        <begin position="75"/>
        <end position="123"/>
    </location>
</feature>